<evidence type="ECO:0000256" key="4">
    <source>
        <dbReference type="ARBA" id="ARBA00022827"/>
    </source>
</evidence>
<protein>
    <submittedName>
        <fullName evidence="6">FAD/NAD(P)-binding domain-containing protein</fullName>
    </submittedName>
</protein>
<comment type="cofactor">
    <cofactor evidence="1">
        <name>FAD</name>
        <dbReference type="ChEBI" id="CHEBI:57692"/>
    </cofactor>
</comment>
<keyword evidence="4" id="KW-0274">FAD</keyword>
<reference evidence="6 7" key="1">
    <citation type="submission" date="2018-02" db="EMBL/GenBank/DDBJ databases">
        <title>The genomes of Aspergillus section Nigri reveals drivers in fungal speciation.</title>
        <authorList>
            <consortium name="DOE Joint Genome Institute"/>
            <person name="Vesth T.C."/>
            <person name="Nybo J."/>
            <person name="Theobald S."/>
            <person name="Brandl J."/>
            <person name="Frisvad J.C."/>
            <person name="Nielsen K.F."/>
            <person name="Lyhne E.K."/>
            <person name="Kogle M.E."/>
            <person name="Kuo A."/>
            <person name="Riley R."/>
            <person name="Clum A."/>
            <person name="Nolan M."/>
            <person name="Lipzen A."/>
            <person name="Salamov A."/>
            <person name="Henrissat B."/>
            <person name="Wiebenga A."/>
            <person name="De vries R.P."/>
            <person name="Grigoriev I.V."/>
            <person name="Mortensen U.H."/>
            <person name="Andersen M.R."/>
            <person name="Baker S.E."/>
        </authorList>
    </citation>
    <scope>NUCLEOTIDE SEQUENCE [LARGE SCALE GENOMIC DNA]</scope>
    <source>
        <strain evidence="6 7">CBS 313.89</strain>
    </source>
</reference>
<dbReference type="PANTHER" id="PTHR42877">
    <property type="entry name" value="L-ORNITHINE N(5)-MONOOXYGENASE-RELATED"/>
    <property type="match status" value="1"/>
</dbReference>
<dbReference type="Pfam" id="PF13738">
    <property type="entry name" value="Pyr_redox_3"/>
    <property type="match status" value="1"/>
</dbReference>
<dbReference type="EMBL" id="KZ824635">
    <property type="protein sequence ID" value="RAK78838.1"/>
    <property type="molecule type" value="Genomic_DNA"/>
</dbReference>
<dbReference type="RefSeq" id="XP_040802848.1">
    <property type="nucleotide sequence ID" value="XM_040950552.1"/>
</dbReference>
<accession>A0A8G1RTW8</accession>
<keyword evidence="7" id="KW-1185">Reference proteome</keyword>
<comment type="similarity">
    <text evidence="2">Belongs to the FAD-binding monooxygenase family.</text>
</comment>
<evidence type="ECO:0000256" key="2">
    <source>
        <dbReference type="ARBA" id="ARBA00010139"/>
    </source>
</evidence>
<dbReference type="PANTHER" id="PTHR42877:SF10">
    <property type="entry name" value="L-ORNITHINE N(5)-OXYGENASE"/>
    <property type="match status" value="1"/>
</dbReference>
<dbReference type="Proteomes" id="UP000249789">
    <property type="component" value="Unassembled WGS sequence"/>
</dbReference>
<evidence type="ECO:0000313" key="6">
    <source>
        <dbReference type="EMBL" id="RAK78838.1"/>
    </source>
</evidence>
<feature type="transmembrane region" description="Helical" evidence="5">
    <location>
        <begin position="252"/>
        <end position="274"/>
    </location>
</feature>
<evidence type="ECO:0000256" key="1">
    <source>
        <dbReference type="ARBA" id="ARBA00001974"/>
    </source>
</evidence>
<feature type="transmembrane region" description="Helical" evidence="5">
    <location>
        <begin position="535"/>
        <end position="560"/>
    </location>
</feature>
<organism evidence="6 7">
    <name type="scientific">Aspergillus fijiensis CBS 313.89</name>
    <dbReference type="NCBI Taxonomy" id="1448319"/>
    <lineage>
        <taxon>Eukaryota</taxon>
        <taxon>Fungi</taxon>
        <taxon>Dikarya</taxon>
        <taxon>Ascomycota</taxon>
        <taxon>Pezizomycotina</taxon>
        <taxon>Eurotiomycetes</taxon>
        <taxon>Eurotiomycetidae</taxon>
        <taxon>Eurotiales</taxon>
        <taxon>Aspergillaceae</taxon>
        <taxon>Aspergillus</taxon>
    </lineage>
</organism>
<gene>
    <name evidence="6" type="ORF">BO72DRAFT_58677</name>
</gene>
<dbReference type="SUPFAM" id="SSF51905">
    <property type="entry name" value="FAD/NAD(P)-binding domain"/>
    <property type="match status" value="2"/>
</dbReference>
<sequence length="577" mass="65063">MPDISNEPVDGLYYPVIIIGAGISGIGCACQLQRKLKFDQFMVFEGQGGIGGTWWSHRYPGVATDSPTPLYSYSFAPKANWLGPKATGKEMYAYLHAVCEQYKLLDKIQLNSAITELNWDATRNEWRATVVTPEGRTTIRAKIVISAVGKVGTPDMSILRDIPGIETFQGHTMHTAQWDNSIPLTGKDITVVGGGCSAAQLVPQLLLPWSTIGPGSVTQVVRSPHWVTADPYSGRVLELWNRCMPLITRNRLGAWLARLVLLSIYELFHFTFYWPHPKGGKLHRWLQRRLTRYVSQRAPEEYHSMLTPRYAVGCKRLILDPGWFDCLHEPRFRLHSSPIKRFERSSVILEHGGQEVSVPTDVLILATGYNPGANLLSSMRITGRDEADLHDVWTARGGPQGYLGVAMDHFPNLFFICGPNSSVGHASVMAGIENSINYILQLAEPVLEDKVAALEVKEEACLRWTQKVQLASRDSIWAKGGCTNWYIDPNGWNSVIYPFSHFYNFYTCRSPDWYDWNLTYTKLGLGQSLRTRSRFPLWIVVIMIACFLPLFMHFALQSAIRETICFRPMRVSILSTS</sequence>
<keyword evidence="5" id="KW-1133">Transmembrane helix</keyword>
<dbReference type="InterPro" id="IPR051209">
    <property type="entry name" value="FAD-bind_Monooxygenase_sf"/>
</dbReference>
<evidence type="ECO:0000256" key="5">
    <source>
        <dbReference type="SAM" id="Phobius"/>
    </source>
</evidence>
<feature type="transmembrane region" description="Helical" evidence="5">
    <location>
        <begin position="12"/>
        <end position="32"/>
    </location>
</feature>
<dbReference type="GeneID" id="63867887"/>
<name>A0A8G1RTW8_9EURO</name>
<dbReference type="InterPro" id="IPR036188">
    <property type="entry name" value="FAD/NAD-bd_sf"/>
</dbReference>
<keyword evidence="5" id="KW-0812">Transmembrane</keyword>
<proteinExistence type="inferred from homology"/>
<keyword evidence="5" id="KW-0472">Membrane</keyword>
<dbReference type="OrthoDB" id="74360at2759"/>
<dbReference type="AlphaFoldDB" id="A0A8G1RTW8"/>
<dbReference type="Gene3D" id="3.50.50.60">
    <property type="entry name" value="FAD/NAD(P)-binding domain"/>
    <property type="match status" value="2"/>
</dbReference>
<evidence type="ECO:0000256" key="3">
    <source>
        <dbReference type="ARBA" id="ARBA00022630"/>
    </source>
</evidence>
<keyword evidence="3" id="KW-0285">Flavoprotein</keyword>
<dbReference type="VEuPathDB" id="FungiDB:BO72DRAFT_58677"/>
<evidence type="ECO:0000313" key="7">
    <source>
        <dbReference type="Proteomes" id="UP000249789"/>
    </source>
</evidence>